<dbReference type="Pfam" id="PF07287">
    <property type="entry name" value="AtuA"/>
    <property type="match status" value="1"/>
</dbReference>
<reference evidence="3 4" key="1">
    <citation type="submission" date="2019-10" db="EMBL/GenBank/DDBJ databases">
        <title>Georgenia wutianyii sp. nov. and Georgenia yuyongxinii sp. nov. isolated from plateau pika (Ochotona curzoniae) in the Qinghai-Tibet plateau of China.</title>
        <authorList>
            <person name="Tian Z."/>
        </authorList>
    </citation>
    <scope>NUCLEOTIDE SEQUENCE [LARGE SCALE GENOMIC DNA]</scope>
    <source>
        <strain evidence="3 4">JCM 15130</strain>
    </source>
</reference>
<evidence type="ECO:0000313" key="3">
    <source>
        <dbReference type="EMBL" id="MPV90235.1"/>
    </source>
</evidence>
<evidence type="ECO:0000313" key="4">
    <source>
        <dbReference type="Proteomes" id="UP000429644"/>
    </source>
</evidence>
<feature type="domain" description="Acyclic terpene utilisation N-terminal" evidence="1">
    <location>
        <begin position="12"/>
        <end position="447"/>
    </location>
</feature>
<keyword evidence="4" id="KW-1185">Reference proteome</keyword>
<evidence type="ECO:0000259" key="2">
    <source>
        <dbReference type="Pfam" id="PF23544"/>
    </source>
</evidence>
<dbReference type="OrthoDB" id="3959640at2"/>
<organism evidence="3 4">
    <name type="scientific">Georgenia ruanii</name>
    <dbReference type="NCBI Taxonomy" id="348442"/>
    <lineage>
        <taxon>Bacteria</taxon>
        <taxon>Bacillati</taxon>
        <taxon>Actinomycetota</taxon>
        <taxon>Actinomycetes</taxon>
        <taxon>Micrococcales</taxon>
        <taxon>Bogoriellaceae</taxon>
        <taxon>Georgenia</taxon>
    </lineage>
</organism>
<dbReference type="InterPro" id="IPR010839">
    <property type="entry name" value="AtuA_N"/>
</dbReference>
<dbReference type="Proteomes" id="UP000429644">
    <property type="component" value="Unassembled WGS sequence"/>
</dbReference>
<comment type="caution">
    <text evidence="3">The sequence shown here is derived from an EMBL/GenBank/DDBJ whole genome shotgun (WGS) entry which is preliminary data.</text>
</comment>
<feature type="domain" description="AtuA-like ferredoxin-fold" evidence="2">
    <location>
        <begin position="497"/>
        <end position="594"/>
    </location>
</feature>
<dbReference type="RefSeq" id="WP_152233023.1">
    <property type="nucleotide sequence ID" value="NZ_BAAAOT010000026.1"/>
</dbReference>
<proteinExistence type="predicted"/>
<dbReference type="AlphaFoldDB" id="A0A7J9V008"/>
<dbReference type="PANTHER" id="PTHR47585">
    <property type="match status" value="1"/>
</dbReference>
<protein>
    <submittedName>
        <fullName evidence="3">Acyclic terpene utilization AtuA family protein</fullName>
    </submittedName>
</protein>
<name>A0A7J9V008_9MICO</name>
<dbReference type="InterPro" id="IPR056362">
    <property type="entry name" value="AtuA-like_ferredoxin_dom"/>
</dbReference>
<dbReference type="EMBL" id="WHPD01003509">
    <property type="protein sequence ID" value="MPV90235.1"/>
    <property type="molecule type" value="Genomic_DNA"/>
</dbReference>
<accession>A0A7J9V008</accession>
<sequence length="609" mass="63372">MAHRAAGAGRPLRIANVSGFYGDRLSAAREMLDGGPVDVLTGDWLAELTMGVLARQRARDPAAGYATTFVTQLEDVLGDCLDRGVRVVSNAGGLNPHGCAAAVRRIGARLGREVRVAVVDGDDATQALARARDAGWAAPHLDTGEPLPAGAVPEAVNAYLGCWGIVEALAGGADVVVTGRVTDAAVVLGPAAWHHGWARDDWDALAGGVAAGHVIECGAQATGGNFAFFTELPGTDRVGFPLAEVHADGSAVITKHPGAGGAVTVETVTAQLLYEVDGPRYLTPDVVARLDTVRLEPDGPDRVRLSGARGEPAPTTVKVGAVVPAGWRTSTTFVLTGGDVEAKAAAAQAALWSGVPCGREAFDDVAVRLLRADRPDPASMSEAVALLTVAVRGHDRDRVARFARTAVETWLTGYPGLYFTGPPGPPSACSVFWPVLMPAAHFPQRVTFEGRAWEVPAGTAAQAECGAGAGAMPSEVTASGKGAPPDQGWSGHTVRVPLGALVGARSGDKGGNATLGVWARTDAAHAWLQRFWTAERVHELLQEAAWLELRMWELPHLRAVGATIVGLLGQGVGVSLALDSQAKGLGEYLRAKHVDVPVELLPPEVRHGR</sequence>
<gene>
    <name evidence="3" type="ORF">GB882_16300</name>
</gene>
<dbReference type="PANTHER" id="PTHR47585:SF1">
    <property type="entry name" value="DUF1446 DOMAIN-CONTAINING PROTEIN"/>
    <property type="match status" value="1"/>
</dbReference>
<evidence type="ECO:0000259" key="1">
    <source>
        <dbReference type="Pfam" id="PF07287"/>
    </source>
</evidence>
<dbReference type="Pfam" id="PF23544">
    <property type="entry name" value="AtuA_ferredoxin"/>
    <property type="match status" value="1"/>
</dbReference>